<sequence>MSKQHLKLITQGQDFGYITIRKKTSGLFYGNSPVEHATEFELIPCRKDCHAFYYKIANSQKSYMDLSFASNVVKITQANNPESEKVCTWKIHKSNLYALGHEQSSFNILSRSVFKPNSTILYAAPFCSRDFSHLEVAICKAPYHLYTQ</sequence>
<accession>A0A0C1QD52</accession>
<evidence type="ECO:0000313" key="1">
    <source>
        <dbReference type="EMBL" id="KID57350.1"/>
    </source>
</evidence>
<dbReference type="Proteomes" id="UP000031327">
    <property type="component" value="Unassembled WGS sequence"/>
</dbReference>
<organism evidence="1 2">
    <name type="scientific">Pseudoalteromonas luteoviolacea</name>
    <dbReference type="NCBI Taxonomy" id="43657"/>
    <lineage>
        <taxon>Bacteria</taxon>
        <taxon>Pseudomonadati</taxon>
        <taxon>Pseudomonadota</taxon>
        <taxon>Gammaproteobacteria</taxon>
        <taxon>Alteromonadales</taxon>
        <taxon>Pseudoalteromonadaceae</taxon>
        <taxon>Pseudoalteromonas</taxon>
    </lineage>
</organism>
<reference evidence="1 2" key="1">
    <citation type="submission" date="2014-12" db="EMBL/GenBank/DDBJ databases">
        <title>Draft Genome Sequence of Pseudoalteromonas luteoviolacea HI1.</title>
        <authorList>
            <person name="Asahina A.Y."/>
            <person name="Hadfield M.G."/>
        </authorList>
    </citation>
    <scope>NUCLEOTIDE SEQUENCE [LARGE SCALE GENOMIC DNA]</scope>
    <source>
        <strain evidence="1 2">HI1</strain>
    </source>
</reference>
<dbReference type="AlphaFoldDB" id="A0A0C1QD52"/>
<gene>
    <name evidence="1" type="ORF">JF50_09015</name>
</gene>
<dbReference type="OrthoDB" id="6313727at2"/>
<comment type="caution">
    <text evidence="1">The sequence shown here is derived from an EMBL/GenBank/DDBJ whole genome shotgun (WGS) entry which is preliminary data.</text>
</comment>
<dbReference type="EMBL" id="JWIC01000005">
    <property type="protein sequence ID" value="KID57350.1"/>
    <property type="molecule type" value="Genomic_DNA"/>
</dbReference>
<proteinExistence type="predicted"/>
<name>A0A0C1QD52_9GAMM</name>
<evidence type="ECO:0000313" key="2">
    <source>
        <dbReference type="Proteomes" id="UP000031327"/>
    </source>
</evidence>
<dbReference type="RefSeq" id="WP_039609121.1">
    <property type="nucleotide sequence ID" value="NZ_JWIC01000005.1"/>
</dbReference>
<protein>
    <submittedName>
        <fullName evidence="1">Uncharacterized protein</fullName>
    </submittedName>
</protein>